<feature type="region of interest" description="Disordered" evidence="1">
    <location>
        <begin position="362"/>
        <end position="509"/>
    </location>
</feature>
<organism evidence="2 3">
    <name type="scientific">Brassica napus</name>
    <name type="common">Rape</name>
    <dbReference type="NCBI Taxonomy" id="3708"/>
    <lineage>
        <taxon>Eukaryota</taxon>
        <taxon>Viridiplantae</taxon>
        <taxon>Streptophyta</taxon>
        <taxon>Embryophyta</taxon>
        <taxon>Tracheophyta</taxon>
        <taxon>Spermatophyta</taxon>
        <taxon>Magnoliopsida</taxon>
        <taxon>eudicotyledons</taxon>
        <taxon>Gunneridae</taxon>
        <taxon>Pentapetalae</taxon>
        <taxon>rosids</taxon>
        <taxon>malvids</taxon>
        <taxon>Brassicales</taxon>
        <taxon>Brassicaceae</taxon>
        <taxon>Brassiceae</taxon>
        <taxon>Brassica</taxon>
    </lineage>
</organism>
<reference evidence="2 3" key="1">
    <citation type="submission" date="2021-05" db="EMBL/GenBank/DDBJ databases">
        <title>Genome Assembly of Synthetic Allotetraploid Brassica napus Reveals Homoeologous Exchanges between Subgenomes.</title>
        <authorList>
            <person name="Davis J.T."/>
        </authorList>
    </citation>
    <scope>NUCLEOTIDE SEQUENCE [LARGE SCALE GENOMIC DNA]</scope>
    <source>
        <strain evidence="3">cv. Da-Ae</strain>
        <tissue evidence="2">Seedling</tissue>
    </source>
</reference>
<feature type="compositionally biased region" description="Polar residues" evidence="1">
    <location>
        <begin position="441"/>
        <end position="461"/>
    </location>
</feature>
<protein>
    <submittedName>
        <fullName evidence="2">Uncharacterized protein</fullName>
    </submittedName>
</protein>
<feature type="compositionally biased region" description="Polar residues" evidence="1">
    <location>
        <begin position="212"/>
        <end position="230"/>
    </location>
</feature>
<sequence>MGEINNDDDWRNGLDISGLSLMDEDDSLLLLFPDPTSVWNFLIWVVISRCGFVELMMMMMCLGTDKEGLDWFGEDELSEVMKYNLRKSLAWDKAFFTNAGKFFFFFYLCGFDERCVLEPDELCHMIESNHVGEKKALATIQEDVKRSTESTSTLKSDCTLETSEELGERDDDAVHSPTPSTLDDRDSNEKVKPNGIRKRPSIRAQGLGKVTKQATEHNTSSISRPSTGLSRSVRASVDVNKTKQGESSVAPRVAISRRIRPTVSKPGPPSKSAFRSSKNELTSSCSSLESCISASSSACKKSPLESANQKKSQSSRTAFHSMANGSTSRAASRVSPLSATSTFKSRLSSNNAAFLSASVDWSFNSPRAPTPNKMAKGKKKTVSAVQHDPMPDQHGSMTKPTGLRVPSPKLGYFDGGRSSVARTPTGSCTGGSAKHGARSLNEPTASSRTKSRLVQESTNSKAKARPVSRSSRLIVSASASSPKVTSKTYSKVSAEERLNRDAVEDNLAQ</sequence>
<dbReference type="PANTHER" id="PTHR33737:SF12">
    <property type="entry name" value="TRIO_F-ACTIN-BINDING PROTEIN"/>
    <property type="match status" value="1"/>
</dbReference>
<name>A0ABQ8A383_BRANA</name>
<dbReference type="PANTHER" id="PTHR33737">
    <property type="entry name" value="OS05G0121800 PROTEIN"/>
    <property type="match status" value="1"/>
</dbReference>
<keyword evidence="3" id="KW-1185">Reference proteome</keyword>
<feature type="region of interest" description="Disordered" evidence="1">
    <location>
        <begin position="151"/>
        <end position="279"/>
    </location>
</feature>
<feature type="compositionally biased region" description="Polar residues" evidence="1">
    <location>
        <begin position="151"/>
        <end position="161"/>
    </location>
</feature>
<feature type="compositionally biased region" description="Polar residues" evidence="1">
    <location>
        <begin position="482"/>
        <end position="491"/>
    </location>
</feature>
<comment type="caution">
    <text evidence="2">The sequence shown here is derived from an EMBL/GenBank/DDBJ whole genome shotgun (WGS) entry which is preliminary data.</text>
</comment>
<feature type="compositionally biased region" description="Basic and acidic residues" evidence="1">
    <location>
        <begin position="182"/>
        <end position="192"/>
    </location>
</feature>
<accession>A0ABQ8A383</accession>
<evidence type="ECO:0000256" key="1">
    <source>
        <dbReference type="SAM" id="MobiDB-lite"/>
    </source>
</evidence>
<feature type="compositionally biased region" description="Low complexity" evidence="1">
    <location>
        <begin position="467"/>
        <end position="481"/>
    </location>
</feature>
<dbReference type="InterPro" id="IPR045882">
    <property type="entry name" value="GPT1/2"/>
</dbReference>
<evidence type="ECO:0000313" key="3">
    <source>
        <dbReference type="Proteomes" id="UP000824890"/>
    </source>
</evidence>
<feature type="compositionally biased region" description="Basic and acidic residues" evidence="1">
    <location>
        <begin position="493"/>
        <end position="503"/>
    </location>
</feature>
<dbReference type="EMBL" id="JAGKQM010000014">
    <property type="protein sequence ID" value="KAH0886970.1"/>
    <property type="molecule type" value="Genomic_DNA"/>
</dbReference>
<proteinExistence type="predicted"/>
<feature type="compositionally biased region" description="Polar residues" evidence="1">
    <location>
        <begin position="305"/>
        <end position="337"/>
    </location>
</feature>
<feature type="region of interest" description="Disordered" evidence="1">
    <location>
        <begin position="299"/>
        <end position="337"/>
    </location>
</feature>
<dbReference type="Proteomes" id="UP000824890">
    <property type="component" value="Unassembled WGS sequence"/>
</dbReference>
<evidence type="ECO:0000313" key="2">
    <source>
        <dbReference type="EMBL" id="KAH0886970.1"/>
    </source>
</evidence>
<gene>
    <name evidence="2" type="ORF">HID58_063066</name>
</gene>
<feature type="compositionally biased region" description="Acidic residues" evidence="1">
    <location>
        <begin position="162"/>
        <end position="171"/>
    </location>
</feature>